<evidence type="ECO:0000256" key="2">
    <source>
        <dbReference type="SAM" id="Phobius"/>
    </source>
</evidence>
<dbReference type="AlphaFoldDB" id="A0A074RRW8"/>
<keyword evidence="2" id="KW-0472">Membrane</keyword>
<name>A0A074RRW8_9AGAM</name>
<feature type="region of interest" description="Disordered" evidence="1">
    <location>
        <begin position="78"/>
        <end position="105"/>
    </location>
</feature>
<dbReference type="PANTHER" id="PTHR40124:SF1">
    <property type="entry name" value="DISAGGREGATASE RELATED REPEAT PROTEIN"/>
    <property type="match status" value="1"/>
</dbReference>
<dbReference type="GO" id="GO:0016829">
    <property type="term" value="F:lyase activity"/>
    <property type="evidence" value="ECO:0007669"/>
    <property type="project" value="UniProtKB-KW"/>
</dbReference>
<keyword evidence="2" id="KW-0812">Transmembrane</keyword>
<evidence type="ECO:0000313" key="5">
    <source>
        <dbReference type="Proteomes" id="UP000027456"/>
    </source>
</evidence>
<dbReference type="Proteomes" id="UP000027456">
    <property type="component" value="Unassembled WGS sequence"/>
</dbReference>
<gene>
    <name evidence="4" type="ORF">V565_155800</name>
</gene>
<dbReference type="HOGENOM" id="CLU_049744_1_0_1"/>
<evidence type="ECO:0000313" key="4">
    <source>
        <dbReference type="EMBL" id="KEP47438.1"/>
    </source>
</evidence>
<feature type="compositionally biased region" description="Low complexity" evidence="1">
    <location>
        <begin position="85"/>
        <end position="105"/>
    </location>
</feature>
<reference evidence="4 5" key="1">
    <citation type="submission" date="2013-12" db="EMBL/GenBank/DDBJ databases">
        <authorList>
            <person name="Cubeta M."/>
            <person name="Pakala S."/>
            <person name="Fedorova N."/>
            <person name="Thomas E."/>
            <person name="Dean R."/>
            <person name="Jabaji S."/>
            <person name="Neate S."/>
            <person name="Toda T."/>
            <person name="Tavantzis S."/>
            <person name="Vilgalys R."/>
            <person name="Bharathan N."/>
            <person name="Pakala S."/>
            <person name="Losada L.S."/>
            <person name="Zafar N."/>
            <person name="Nierman W."/>
        </authorList>
    </citation>
    <scope>NUCLEOTIDE SEQUENCE [LARGE SCALE GENOMIC DNA]</scope>
    <source>
        <strain evidence="4 5">123E</strain>
    </source>
</reference>
<dbReference type="Pfam" id="PF21294">
    <property type="entry name" value="Polysacc_lyase_14"/>
    <property type="match status" value="1"/>
</dbReference>
<comment type="caution">
    <text evidence="4">The sequence shown here is derived from an EMBL/GenBank/DDBJ whole genome shotgun (WGS) entry which is preliminary data.</text>
</comment>
<keyword evidence="5" id="KW-1185">Reference proteome</keyword>
<dbReference type="PANTHER" id="PTHR40124">
    <property type="match status" value="1"/>
</dbReference>
<keyword evidence="4" id="KW-0456">Lyase</keyword>
<feature type="domain" description="Polysaccharide lyase 14" evidence="3">
    <location>
        <begin position="167"/>
        <end position="386"/>
    </location>
</feature>
<evidence type="ECO:0000259" key="3">
    <source>
        <dbReference type="Pfam" id="PF21294"/>
    </source>
</evidence>
<sequence>MRRIIKNPCHQELVACRLGHTHGNDMKWIVVLSLVANVLATSVVPASFGNLHMRRSKRTFGRRVGGICKPRPSEFPSSTSVVVLPTPTSSRPQATTTTTTTRPALPSSVPVQGIAAKVLPLGLGNSANSWTTVPNTNEYHALADTGSTLRPTRVLGGSLAAVGTAPDGRAAMEVFFAQGSYAFTSGVAGGISFYAYGPSDLSSGNEFTLGYSIFFESGFDFVHGGKLPGLYGGTSNEEAASCSGGRHAETCFSTRFMWRDQGAAELYVYLPSDPANKSLCNGARIPGRNICESDYGMSLGRGSFYFKAGQWNYVAQRIKLNTPGKADGELQVWYDGKSIWSVGGIVFRGAGMDASRVRGLMVQSFFGGHEASWASRKDQRLWFADFSVAQLS</sequence>
<organism evidence="4 5">
    <name type="scientific">Rhizoctonia solani 123E</name>
    <dbReference type="NCBI Taxonomy" id="1423351"/>
    <lineage>
        <taxon>Eukaryota</taxon>
        <taxon>Fungi</taxon>
        <taxon>Dikarya</taxon>
        <taxon>Basidiomycota</taxon>
        <taxon>Agaricomycotina</taxon>
        <taxon>Agaricomycetes</taxon>
        <taxon>Cantharellales</taxon>
        <taxon>Ceratobasidiaceae</taxon>
        <taxon>Rhizoctonia</taxon>
    </lineage>
</organism>
<dbReference type="Gene3D" id="2.60.120.200">
    <property type="match status" value="1"/>
</dbReference>
<protein>
    <submittedName>
        <fullName evidence="4">Putative polysaccharide lyase family 14 protein</fullName>
    </submittedName>
</protein>
<dbReference type="OrthoDB" id="10069995at2759"/>
<proteinExistence type="predicted"/>
<dbReference type="EMBL" id="AZST01000742">
    <property type="protein sequence ID" value="KEP47438.1"/>
    <property type="molecule type" value="Genomic_DNA"/>
</dbReference>
<feature type="transmembrane region" description="Helical" evidence="2">
    <location>
        <begin position="28"/>
        <end position="48"/>
    </location>
</feature>
<evidence type="ECO:0000256" key="1">
    <source>
        <dbReference type="SAM" id="MobiDB-lite"/>
    </source>
</evidence>
<dbReference type="InterPro" id="IPR048958">
    <property type="entry name" value="Polysacc_lyase_14"/>
</dbReference>
<keyword evidence="2" id="KW-1133">Transmembrane helix</keyword>
<accession>A0A074RRW8</accession>